<reference evidence="2" key="1">
    <citation type="journal article" date="2022" name="Mol. Ecol. Resour.">
        <title>The genomes of chicory, endive, great burdock and yacon provide insights into Asteraceae palaeo-polyploidization history and plant inulin production.</title>
        <authorList>
            <person name="Fan W."/>
            <person name="Wang S."/>
            <person name="Wang H."/>
            <person name="Wang A."/>
            <person name="Jiang F."/>
            <person name="Liu H."/>
            <person name="Zhao H."/>
            <person name="Xu D."/>
            <person name="Zhang Y."/>
        </authorList>
    </citation>
    <scope>NUCLEOTIDE SEQUENCE [LARGE SCALE GENOMIC DNA]</scope>
    <source>
        <strain evidence="2">cv. Yunnan</strain>
    </source>
</reference>
<accession>A0ACB9FQ89</accession>
<dbReference type="EMBL" id="CM042033">
    <property type="protein sequence ID" value="KAI3773514.1"/>
    <property type="molecule type" value="Genomic_DNA"/>
</dbReference>
<gene>
    <name evidence="1" type="ORF">L1987_48044</name>
</gene>
<reference evidence="1 2" key="2">
    <citation type="journal article" date="2022" name="Mol. Ecol. Resour.">
        <title>The genomes of chicory, endive, great burdock and yacon provide insights into Asteraceae paleo-polyploidization history and plant inulin production.</title>
        <authorList>
            <person name="Fan W."/>
            <person name="Wang S."/>
            <person name="Wang H."/>
            <person name="Wang A."/>
            <person name="Jiang F."/>
            <person name="Liu H."/>
            <person name="Zhao H."/>
            <person name="Xu D."/>
            <person name="Zhang Y."/>
        </authorList>
    </citation>
    <scope>NUCLEOTIDE SEQUENCE [LARGE SCALE GENOMIC DNA]</scope>
    <source>
        <strain evidence="2">cv. Yunnan</strain>
        <tissue evidence="1">Leaves</tissue>
    </source>
</reference>
<proteinExistence type="predicted"/>
<dbReference type="Proteomes" id="UP001056120">
    <property type="component" value="Linkage Group LG16"/>
</dbReference>
<keyword evidence="2" id="KW-1185">Reference proteome</keyword>
<sequence>MHNYKMGTDNGSSSGNILKYDKYRVDKDADGRITQDQFKEDNWKRCWVIVLWLGIMVGLFTWKYTEYKHRAVYDVLGSCVCIAKGAAETLKLNMAIILLLVCRNTITWLRNKTKLEAVVPFDDNLNFHKVIGVAITIGVGLHAISHLTCIFPRLINATEEEYKPMRQFFGDQAENYWHFLKEVEGYTGIIMIVLMTIAFTLATSWLRRGKLNLPTFLKKLTGFNAFWYSHHLFIIVYAMLIVHGIKVYLTKEWYKKTVAVYPGNVLALHMSKPQGFKYKSGQYMFVNCAVVSPFEW</sequence>
<protein>
    <submittedName>
        <fullName evidence="1">Uncharacterized protein</fullName>
    </submittedName>
</protein>
<evidence type="ECO:0000313" key="1">
    <source>
        <dbReference type="EMBL" id="KAI3773514.1"/>
    </source>
</evidence>
<comment type="caution">
    <text evidence="1">The sequence shown here is derived from an EMBL/GenBank/DDBJ whole genome shotgun (WGS) entry which is preliminary data.</text>
</comment>
<evidence type="ECO:0000313" key="2">
    <source>
        <dbReference type="Proteomes" id="UP001056120"/>
    </source>
</evidence>
<organism evidence="1 2">
    <name type="scientific">Smallanthus sonchifolius</name>
    <dbReference type="NCBI Taxonomy" id="185202"/>
    <lineage>
        <taxon>Eukaryota</taxon>
        <taxon>Viridiplantae</taxon>
        <taxon>Streptophyta</taxon>
        <taxon>Embryophyta</taxon>
        <taxon>Tracheophyta</taxon>
        <taxon>Spermatophyta</taxon>
        <taxon>Magnoliopsida</taxon>
        <taxon>eudicotyledons</taxon>
        <taxon>Gunneridae</taxon>
        <taxon>Pentapetalae</taxon>
        <taxon>asterids</taxon>
        <taxon>campanulids</taxon>
        <taxon>Asterales</taxon>
        <taxon>Asteraceae</taxon>
        <taxon>Asteroideae</taxon>
        <taxon>Heliantheae alliance</taxon>
        <taxon>Millerieae</taxon>
        <taxon>Smallanthus</taxon>
    </lineage>
</organism>
<name>A0ACB9FQ89_9ASTR</name>